<dbReference type="GO" id="GO:0005886">
    <property type="term" value="C:plasma membrane"/>
    <property type="evidence" value="ECO:0007669"/>
    <property type="project" value="UniProtKB-SubCell"/>
</dbReference>
<reference evidence="15" key="3">
    <citation type="submission" date="2015-06" db="UniProtKB">
        <authorList>
            <consortium name="EnsemblMetazoa"/>
        </authorList>
    </citation>
    <scope>IDENTIFICATION</scope>
</reference>
<dbReference type="InterPro" id="IPR002172">
    <property type="entry name" value="LDrepeatLR_classA_rpt"/>
</dbReference>
<dbReference type="SUPFAM" id="SSF57424">
    <property type="entry name" value="LDL receptor-like module"/>
    <property type="match status" value="1"/>
</dbReference>
<dbReference type="GO" id="GO:0007189">
    <property type="term" value="P:adenylate cyclase-activating G protein-coupled receptor signaling pathway"/>
    <property type="evidence" value="ECO:0007669"/>
    <property type="project" value="TreeGrafter"/>
</dbReference>
<evidence type="ECO:0000256" key="2">
    <source>
        <dbReference type="ARBA" id="ARBA00022475"/>
    </source>
</evidence>
<dbReference type="InterPro" id="IPR023415">
    <property type="entry name" value="LDLR_class-A_CS"/>
</dbReference>
<dbReference type="InterPro" id="IPR017452">
    <property type="entry name" value="GPCR_Rhodpsn_7TM"/>
</dbReference>
<accession>R7V6L3</accession>
<dbReference type="InterPro" id="IPR036056">
    <property type="entry name" value="Fibrinogen-like_C"/>
</dbReference>
<evidence type="ECO:0000256" key="8">
    <source>
        <dbReference type="ARBA" id="ARBA00023170"/>
    </source>
</evidence>
<keyword evidence="2" id="KW-1003">Cell membrane</keyword>
<feature type="transmembrane region" description="Helical" evidence="11">
    <location>
        <begin position="326"/>
        <end position="347"/>
    </location>
</feature>
<dbReference type="EnsemblMetazoa" id="CapteT197256">
    <property type="protein sequence ID" value="CapteP197256"/>
    <property type="gene ID" value="CapteG197256"/>
</dbReference>
<feature type="disulfide bond" evidence="10">
    <location>
        <begin position="260"/>
        <end position="275"/>
    </location>
</feature>
<feature type="transmembrane region" description="Helical" evidence="11">
    <location>
        <begin position="359"/>
        <end position="382"/>
    </location>
</feature>
<keyword evidence="9" id="KW-0807">Transducer</keyword>
<sequence length="564" mass="63673">MLIVHDLLIGKRIYQEGVYIGLTDDSDEGNWRWVEDGLRAIFTKWFSDDILVDAQVCDRVPDCLGSYPRDEVSCQKQRFTSCSAYYDTGFRNEGVYNIYTDNSAAPVEVECKFEGGYSTTVIHHDTEYERVNTGYEGFASYEHSITFSGQRVSYEYDEAEGDPHCLCRFQLYGGCDYLDDDHIPTCGSMADDLQEAFDGGLLRDKEILPVKGLTLSDTGNDDEYVVFRVHPILCYRGKYECRGMYHCLRSNTCLSMSSVCDGVAQCPNNDDEADCELECPDHCQCQSDMVKCQDSRLKDIPMVGNNTRFLDLRLNDLMKSNVLRSFLWIIGLAAVVCNMISITYHIYTKRKTVNSELTKHLAIVDLLFGLFMLSIACLDLYYKGRYVENAEEWKESILCKATGLKNNKESIIARKMFLGVVTNFCCWFPINVMGLLAIACVDIPGDVYAWSIVFILPINSAINPILYTISNMKSTTSGQTLLNRHTTRSPCSLLISGDNQTESKESLKTIIQAKKCLDIKFILSITKKLALVLDQIHKSKFAVTLIDLNTIVFLPGTNGQMCNI</sequence>
<dbReference type="PROSITE" id="PS50262">
    <property type="entry name" value="G_PROTEIN_RECEP_F1_2"/>
    <property type="match status" value="1"/>
</dbReference>
<dbReference type="EMBL" id="AMQN01018697">
    <property type="status" value="NOT_ANNOTATED_CDS"/>
    <property type="molecule type" value="Genomic_DNA"/>
</dbReference>
<dbReference type="PROSITE" id="PS50041">
    <property type="entry name" value="C_TYPE_LECTIN_2"/>
    <property type="match status" value="1"/>
</dbReference>
<dbReference type="AlphaFoldDB" id="R7V6L3"/>
<dbReference type="PROSITE" id="PS01209">
    <property type="entry name" value="LDLRA_1"/>
    <property type="match status" value="1"/>
</dbReference>
<dbReference type="SUPFAM" id="SSF56436">
    <property type="entry name" value="C-type lectin-like"/>
    <property type="match status" value="1"/>
</dbReference>
<dbReference type="STRING" id="283909.R7V6L3"/>
<dbReference type="PANTHER" id="PTHR24372:SF77">
    <property type="entry name" value="G-PROTEIN COUPLED RECEPTORS FAMILY 1 PROFILE DOMAIN-CONTAINING PROTEIN"/>
    <property type="match status" value="1"/>
</dbReference>
<dbReference type="SUPFAM" id="SSF81321">
    <property type="entry name" value="Family A G protein-coupled receptor-like"/>
    <property type="match status" value="1"/>
</dbReference>
<evidence type="ECO:0000256" key="4">
    <source>
        <dbReference type="ARBA" id="ARBA00022989"/>
    </source>
</evidence>
<keyword evidence="5" id="KW-0297">G-protein coupled receptor</keyword>
<dbReference type="EMBL" id="KB294761">
    <property type="protein sequence ID" value="ELU14102.1"/>
    <property type="molecule type" value="Genomic_DNA"/>
</dbReference>
<dbReference type="EMBL" id="AMQN01018696">
    <property type="status" value="NOT_ANNOTATED_CDS"/>
    <property type="molecule type" value="Genomic_DNA"/>
</dbReference>
<evidence type="ECO:0008006" key="17">
    <source>
        <dbReference type="Google" id="ProtNLM"/>
    </source>
</evidence>
<dbReference type="Gene3D" id="1.20.1070.10">
    <property type="entry name" value="Rhodopsin 7-helix transmembrane proteins"/>
    <property type="match status" value="2"/>
</dbReference>
<dbReference type="PROSITE" id="PS50068">
    <property type="entry name" value="LDLRA_2"/>
    <property type="match status" value="1"/>
</dbReference>
<dbReference type="PANTHER" id="PTHR24372">
    <property type="entry name" value="GLYCOPROTEIN HORMONE RECEPTOR"/>
    <property type="match status" value="1"/>
</dbReference>
<evidence type="ECO:0000256" key="9">
    <source>
        <dbReference type="ARBA" id="ARBA00023224"/>
    </source>
</evidence>
<keyword evidence="7 10" id="KW-1015">Disulfide bond</keyword>
<evidence type="ECO:0000256" key="11">
    <source>
        <dbReference type="SAM" id="Phobius"/>
    </source>
</evidence>
<evidence type="ECO:0000259" key="12">
    <source>
        <dbReference type="PROSITE" id="PS50041"/>
    </source>
</evidence>
<keyword evidence="6 11" id="KW-0472">Membrane</keyword>
<dbReference type="HOGENOM" id="CLU_483350_0_0_1"/>
<dbReference type="Gene3D" id="3.90.215.10">
    <property type="entry name" value="Gamma Fibrinogen, chain A, domain 1"/>
    <property type="match status" value="1"/>
</dbReference>
<evidence type="ECO:0000313" key="16">
    <source>
        <dbReference type="Proteomes" id="UP000014760"/>
    </source>
</evidence>
<evidence type="ECO:0000256" key="6">
    <source>
        <dbReference type="ARBA" id="ARBA00023136"/>
    </source>
</evidence>
<dbReference type="GO" id="GO:0008528">
    <property type="term" value="F:G protein-coupled peptide receptor activity"/>
    <property type="evidence" value="ECO:0007669"/>
    <property type="project" value="TreeGrafter"/>
</dbReference>
<evidence type="ECO:0000256" key="10">
    <source>
        <dbReference type="PROSITE-ProRule" id="PRU00124"/>
    </source>
</evidence>
<feature type="domain" description="C-type lectin" evidence="12">
    <location>
        <begin position="18"/>
        <end position="83"/>
    </location>
</feature>
<evidence type="ECO:0000256" key="1">
    <source>
        <dbReference type="ARBA" id="ARBA00004651"/>
    </source>
</evidence>
<dbReference type="InterPro" id="IPR001304">
    <property type="entry name" value="C-type_lectin-like"/>
</dbReference>
<evidence type="ECO:0000256" key="3">
    <source>
        <dbReference type="ARBA" id="ARBA00022692"/>
    </source>
</evidence>
<name>R7V6L3_CAPTE</name>
<feature type="transmembrane region" description="Helical" evidence="11">
    <location>
        <begin position="447"/>
        <end position="469"/>
    </location>
</feature>
<evidence type="ECO:0000313" key="14">
    <source>
        <dbReference type="EMBL" id="ELU14102.1"/>
    </source>
</evidence>
<dbReference type="InterPro" id="IPR016187">
    <property type="entry name" value="CTDL_fold"/>
</dbReference>
<proteinExistence type="predicted"/>
<dbReference type="SUPFAM" id="SSF56496">
    <property type="entry name" value="Fibrinogen C-terminal domain-like"/>
    <property type="match status" value="1"/>
</dbReference>
<evidence type="ECO:0000313" key="15">
    <source>
        <dbReference type="EnsemblMetazoa" id="CapteP197256"/>
    </source>
</evidence>
<reference evidence="16" key="1">
    <citation type="submission" date="2012-12" db="EMBL/GenBank/DDBJ databases">
        <authorList>
            <person name="Hellsten U."/>
            <person name="Grimwood J."/>
            <person name="Chapman J.A."/>
            <person name="Shapiro H."/>
            <person name="Aerts A."/>
            <person name="Otillar R.P."/>
            <person name="Terry A.Y."/>
            <person name="Boore J.L."/>
            <person name="Simakov O."/>
            <person name="Marletaz F."/>
            <person name="Cho S.-J."/>
            <person name="Edsinger-Gonzales E."/>
            <person name="Havlak P."/>
            <person name="Kuo D.-H."/>
            <person name="Larsson T."/>
            <person name="Lv J."/>
            <person name="Arendt D."/>
            <person name="Savage R."/>
            <person name="Osoegawa K."/>
            <person name="de Jong P."/>
            <person name="Lindberg D.R."/>
            <person name="Seaver E.C."/>
            <person name="Weisblat D.A."/>
            <person name="Putnam N.H."/>
            <person name="Grigoriev I.V."/>
            <person name="Rokhsar D.S."/>
        </authorList>
    </citation>
    <scope>NUCLEOTIDE SEQUENCE</scope>
    <source>
        <strain evidence="16">I ESC-2004</strain>
    </source>
</reference>
<keyword evidence="8" id="KW-0675">Receptor</keyword>
<reference evidence="14 16" key="2">
    <citation type="journal article" date="2013" name="Nature">
        <title>Insights into bilaterian evolution from three spiralian genomes.</title>
        <authorList>
            <person name="Simakov O."/>
            <person name="Marletaz F."/>
            <person name="Cho S.J."/>
            <person name="Edsinger-Gonzales E."/>
            <person name="Havlak P."/>
            <person name="Hellsten U."/>
            <person name="Kuo D.H."/>
            <person name="Larsson T."/>
            <person name="Lv J."/>
            <person name="Arendt D."/>
            <person name="Savage R."/>
            <person name="Osoegawa K."/>
            <person name="de Jong P."/>
            <person name="Grimwood J."/>
            <person name="Chapman J.A."/>
            <person name="Shapiro H."/>
            <person name="Aerts A."/>
            <person name="Otillar R.P."/>
            <person name="Terry A.Y."/>
            <person name="Boore J.L."/>
            <person name="Grigoriev I.V."/>
            <person name="Lindberg D.R."/>
            <person name="Seaver E.C."/>
            <person name="Weisblat D.A."/>
            <person name="Putnam N.H."/>
            <person name="Rokhsar D.S."/>
        </authorList>
    </citation>
    <scope>NUCLEOTIDE SEQUENCE</scope>
    <source>
        <strain evidence="14 16">I ESC-2004</strain>
    </source>
</reference>
<evidence type="ECO:0000256" key="5">
    <source>
        <dbReference type="ARBA" id="ARBA00023040"/>
    </source>
</evidence>
<keyword evidence="4 11" id="KW-1133">Transmembrane helix</keyword>
<feature type="transmembrane region" description="Helical" evidence="11">
    <location>
        <begin position="417"/>
        <end position="441"/>
    </location>
</feature>
<dbReference type="EMBL" id="AMQN01018695">
    <property type="status" value="NOT_ANNOTATED_CDS"/>
    <property type="molecule type" value="Genomic_DNA"/>
</dbReference>
<dbReference type="OrthoDB" id="6162523at2759"/>
<feature type="disulfide bond" evidence="10">
    <location>
        <begin position="241"/>
        <end position="253"/>
    </location>
</feature>
<dbReference type="InterPro" id="IPR032675">
    <property type="entry name" value="LRR_dom_sf"/>
</dbReference>
<organism evidence="14">
    <name type="scientific">Capitella teleta</name>
    <name type="common">Polychaete worm</name>
    <dbReference type="NCBI Taxonomy" id="283909"/>
    <lineage>
        <taxon>Eukaryota</taxon>
        <taxon>Metazoa</taxon>
        <taxon>Spiralia</taxon>
        <taxon>Lophotrochozoa</taxon>
        <taxon>Annelida</taxon>
        <taxon>Polychaeta</taxon>
        <taxon>Sedentaria</taxon>
        <taxon>Scolecida</taxon>
        <taxon>Capitellidae</taxon>
        <taxon>Capitella</taxon>
    </lineage>
</organism>
<dbReference type="InterPro" id="IPR014716">
    <property type="entry name" value="Fibrinogen_a/b/g_C_1"/>
</dbReference>
<evidence type="ECO:0000256" key="7">
    <source>
        <dbReference type="ARBA" id="ARBA00023157"/>
    </source>
</evidence>
<dbReference type="SMART" id="SM00192">
    <property type="entry name" value="LDLa"/>
    <property type="match status" value="1"/>
</dbReference>
<feature type="domain" description="G-protein coupled receptors family 1 profile" evidence="13">
    <location>
        <begin position="337"/>
        <end position="467"/>
    </location>
</feature>
<protein>
    <recommendedName>
        <fullName evidence="17">G-protein coupled receptors family 1 profile domain-containing protein</fullName>
    </recommendedName>
</protein>
<dbReference type="Gene3D" id="4.10.400.10">
    <property type="entry name" value="Low-density Lipoprotein Receptor"/>
    <property type="match status" value="1"/>
</dbReference>
<comment type="caution">
    <text evidence="10">Lacks conserved residue(s) required for the propagation of feature annotation.</text>
</comment>
<dbReference type="GO" id="GO:0009755">
    <property type="term" value="P:hormone-mediated signaling pathway"/>
    <property type="evidence" value="ECO:0007669"/>
    <property type="project" value="TreeGrafter"/>
</dbReference>
<dbReference type="Proteomes" id="UP000014760">
    <property type="component" value="Unassembled WGS sequence"/>
</dbReference>
<comment type="subcellular location">
    <subcellularLocation>
        <location evidence="1">Cell membrane</location>
        <topology evidence="1">Multi-pass membrane protein</topology>
    </subcellularLocation>
</comment>
<dbReference type="InterPro" id="IPR036055">
    <property type="entry name" value="LDL_receptor-like_sf"/>
</dbReference>
<keyword evidence="16" id="KW-1185">Reference proteome</keyword>
<gene>
    <name evidence="14" type="ORF">CAPTEDRAFT_197256</name>
</gene>
<evidence type="ECO:0000259" key="13">
    <source>
        <dbReference type="PROSITE" id="PS50262"/>
    </source>
</evidence>
<dbReference type="Gene3D" id="3.80.10.10">
    <property type="entry name" value="Ribonuclease Inhibitor"/>
    <property type="match status" value="1"/>
</dbReference>
<keyword evidence="3 11" id="KW-0812">Transmembrane</keyword>